<reference evidence="2" key="1">
    <citation type="journal article" date="2016" name="Vet. Parasitol.">
        <title>The apicoplast genomes of two taxonomic units of Babesia from sheep.</title>
        <authorList>
            <person name="Wang T."/>
            <person name="Guan G."/>
            <person name="Korhonen P.K."/>
            <person name="Koehler A.V."/>
            <person name="Hall R.S."/>
            <person name="Young N.D."/>
            <person name="Yin H."/>
            <person name="Gasser R.B."/>
        </authorList>
    </citation>
    <scope>NUCLEOTIDE SEQUENCE</scope>
</reference>
<dbReference type="AlphaFoldDB" id="A0A1L6BZU9"/>
<keyword evidence="1" id="KW-0812">Transmembrane</keyword>
<evidence type="ECO:0000313" key="2">
    <source>
        <dbReference type="EMBL" id="APQ42922.1"/>
    </source>
</evidence>
<dbReference type="EMBL" id="KX881915">
    <property type="protein sequence ID" value="APQ42922.1"/>
    <property type="molecule type" value="Genomic_DNA"/>
</dbReference>
<gene>
    <name evidence="2" type="ORF">BLAP_18</name>
</gene>
<sequence length="194" mass="23878">MFNITPQYRETKVNPIKEYLRYLYDTYVHYDIVKITLRIYPYDTIDIIKNIIYLLQSIEFSKVFTLFNFFVVIDYILTKIIAKLQAIKNYDIVKFIECVSFYIEYFIYKYYYSYNEFHFIYLCRYSPTYYSLCLKHFLNLEYKKDLGPQFYYFLGIGCFLVVYCPTFYAVTKYIERYNTLDNVYHYYISTISPC</sequence>
<evidence type="ECO:0000256" key="1">
    <source>
        <dbReference type="SAM" id="Phobius"/>
    </source>
</evidence>
<name>A0A1L6BZU9_9APIC</name>
<protein>
    <submittedName>
        <fullName evidence="2">Uncharacterized protein</fullName>
    </submittedName>
</protein>
<proteinExistence type="predicted"/>
<keyword evidence="1" id="KW-1133">Transmembrane helix</keyword>
<feature type="transmembrane region" description="Helical" evidence="1">
    <location>
        <begin position="150"/>
        <end position="170"/>
    </location>
</feature>
<organism evidence="2">
    <name type="scientific">Babesia sp. Lintan</name>
    <dbReference type="NCBI Taxonomy" id="462223"/>
    <lineage>
        <taxon>Eukaryota</taxon>
        <taxon>Sar</taxon>
        <taxon>Alveolata</taxon>
        <taxon>Apicomplexa</taxon>
        <taxon>Aconoidasida</taxon>
        <taxon>Piroplasmida</taxon>
        <taxon>Babesiidae</taxon>
        <taxon>Babesia</taxon>
    </lineage>
</organism>
<keyword evidence="1" id="KW-0472">Membrane</keyword>
<accession>A0A1L6BZU9</accession>